<dbReference type="Pfam" id="PF01882">
    <property type="entry name" value="DUF58"/>
    <property type="match status" value="1"/>
</dbReference>
<organism evidence="2 3">
    <name type="scientific">Blautia parvula</name>
    <dbReference type="NCBI Taxonomy" id="2877527"/>
    <lineage>
        <taxon>Bacteria</taxon>
        <taxon>Bacillati</taxon>
        <taxon>Bacillota</taxon>
        <taxon>Clostridia</taxon>
        <taxon>Lachnospirales</taxon>
        <taxon>Lachnospiraceae</taxon>
        <taxon>Blautia</taxon>
    </lineage>
</organism>
<dbReference type="Proteomes" id="UP001600941">
    <property type="component" value="Unassembled WGS sequence"/>
</dbReference>
<proteinExistence type="predicted"/>
<comment type="caution">
    <text evidence="2">The sequence shown here is derived from an EMBL/GenBank/DDBJ whole genome shotgun (WGS) entry which is preliminary data.</text>
</comment>
<evidence type="ECO:0000259" key="1">
    <source>
        <dbReference type="Pfam" id="PF01882"/>
    </source>
</evidence>
<feature type="domain" description="DUF58" evidence="1">
    <location>
        <begin position="75"/>
        <end position="131"/>
    </location>
</feature>
<gene>
    <name evidence="2" type="ORF">K340107D12_10970</name>
</gene>
<dbReference type="PANTHER" id="PTHR34351">
    <property type="entry name" value="SLR1927 PROTEIN-RELATED"/>
    <property type="match status" value="1"/>
</dbReference>
<dbReference type="RefSeq" id="WP_390422909.1">
    <property type="nucleotide sequence ID" value="NZ_BAABZQ010000001.1"/>
</dbReference>
<dbReference type="EMBL" id="BAABZQ010000001">
    <property type="protein sequence ID" value="GAA6498281.1"/>
    <property type="molecule type" value="Genomic_DNA"/>
</dbReference>
<accession>A0ABQ0BP21</accession>
<evidence type="ECO:0000313" key="3">
    <source>
        <dbReference type="Proteomes" id="UP001600941"/>
    </source>
</evidence>
<reference evidence="2 3" key="1">
    <citation type="submission" date="2024-04" db="EMBL/GenBank/DDBJ databases">
        <title>Defined microbial consortia suppress multidrug-resistant proinflammatory Enterobacteriaceae via ecological control.</title>
        <authorList>
            <person name="Furuichi M."/>
            <person name="Kawaguchi T."/>
            <person name="Pust M."/>
            <person name="Yasuma K."/>
            <person name="Plichta D."/>
            <person name="Hasegawa N."/>
            <person name="Ohya T."/>
            <person name="Bhattarai S."/>
            <person name="Sasajima S."/>
            <person name="Aoto Y."/>
            <person name="Tuganbaev T."/>
            <person name="Yaginuma M."/>
            <person name="Ueda M."/>
            <person name="Okahashi N."/>
            <person name="Amafuji K."/>
            <person name="Kiridooshi Y."/>
            <person name="Sugita K."/>
            <person name="Strazar M."/>
            <person name="Skelly A."/>
            <person name="Suda W."/>
            <person name="Hattori M."/>
            <person name="Nakamoto N."/>
            <person name="Caballero S."/>
            <person name="Norman J."/>
            <person name="Olle B."/>
            <person name="Tanoue T."/>
            <person name="Arita M."/>
            <person name="Bucci V."/>
            <person name="Atarashi K."/>
            <person name="Xavier R."/>
            <person name="Honda K."/>
        </authorList>
    </citation>
    <scope>NUCLEOTIDE SEQUENCE [LARGE SCALE GENOMIC DNA]</scope>
    <source>
        <strain evidence="3">k34-0107-D12</strain>
    </source>
</reference>
<protein>
    <recommendedName>
        <fullName evidence="1">DUF58 domain-containing protein</fullName>
    </recommendedName>
</protein>
<sequence>MYCRHRGTYPVGVKSVTVTDFLGLFTITYPMMSQVRLTAKPRILPLERLSLALQKKDPKNTLFPTSRLQNLPDYEVRRYQSGDPKKYIHWKNSARTGELLVRRQMPEELFETILMLDLSPVQGDTEKRLQTEDNILEAALSYLQDCYLKKIPVRVVYMDSEIREILIDVCTGFEAFYEKCADISFESALPLEKVWRRYTSRLAGTRAYILITSSQTPALTETIEESRLLGNEVLCIYAGELNL</sequence>
<evidence type="ECO:0000313" key="2">
    <source>
        <dbReference type="EMBL" id="GAA6498281.1"/>
    </source>
</evidence>
<dbReference type="InterPro" id="IPR002881">
    <property type="entry name" value="DUF58"/>
</dbReference>
<keyword evidence="3" id="KW-1185">Reference proteome</keyword>
<name>A0ABQ0BP21_9FIRM</name>